<keyword evidence="1" id="KW-1133">Transmembrane helix</keyword>
<protein>
    <submittedName>
        <fullName evidence="2">Uncharacterized protein</fullName>
    </submittedName>
</protein>
<name>A0AAV0FLX4_9ASTE</name>
<feature type="transmembrane region" description="Helical" evidence="1">
    <location>
        <begin position="6"/>
        <end position="27"/>
    </location>
</feature>
<evidence type="ECO:0000313" key="2">
    <source>
        <dbReference type="EMBL" id="CAH9136576.1"/>
    </source>
</evidence>
<gene>
    <name evidence="2" type="ORF">CEPIT_LOCUS35375</name>
</gene>
<dbReference type="Proteomes" id="UP001152523">
    <property type="component" value="Unassembled WGS sequence"/>
</dbReference>
<organism evidence="2 3">
    <name type="scientific">Cuscuta epithymum</name>
    <dbReference type="NCBI Taxonomy" id="186058"/>
    <lineage>
        <taxon>Eukaryota</taxon>
        <taxon>Viridiplantae</taxon>
        <taxon>Streptophyta</taxon>
        <taxon>Embryophyta</taxon>
        <taxon>Tracheophyta</taxon>
        <taxon>Spermatophyta</taxon>
        <taxon>Magnoliopsida</taxon>
        <taxon>eudicotyledons</taxon>
        <taxon>Gunneridae</taxon>
        <taxon>Pentapetalae</taxon>
        <taxon>asterids</taxon>
        <taxon>lamiids</taxon>
        <taxon>Solanales</taxon>
        <taxon>Convolvulaceae</taxon>
        <taxon>Cuscuteae</taxon>
        <taxon>Cuscuta</taxon>
        <taxon>Cuscuta subgen. Cuscuta</taxon>
    </lineage>
</organism>
<accession>A0AAV0FLX4</accession>
<sequence length="105" mass="12445">MTQSLSWGLTWYGTFHLFIMSWISFVSRKTPIKVSNKAKAPNFNHRGYLSIRKINKVSNRFNIPQFHTLLGFPIILEKRDPRLGSHDFIPIRRNVFDFFQCRDIS</sequence>
<evidence type="ECO:0000313" key="3">
    <source>
        <dbReference type="Proteomes" id="UP001152523"/>
    </source>
</evidence>
<keyword evidence="1" id="KW-0472">Membrane</keyword>
<reference evidence="2" key="1">
    <citation type="submission" date="2022-07" db="EMBL/GenBank/DDBJ databases">
        <authorList>
            <person name="Macas J."/>
            <person name="Novak P."/>
            <person name="Neumann P."/>
        </authorList>
    </citation>
    <scope>NUCLEOTIDE SEQUENCE</scope>
</reference>
<comment type="caution">
    <text evidence="2">The sequence shown here is derived from an EMBL/GenBank/DDBJ whole genome shotgun (WGS) entry which is preliminary data.</text>
</comment>
<dbReference type="EMBL" id="CAMAPF010000996">
    <property type="protein sequence ID" value="CAH9136576.1"/>
    <property type="molecule type" value="Genomic_DNA"/>
</dbReference>
<keyword evidence="3" id="KW-1185">Reference proteome</keyword>
<dbReference type="AlphaFoldDB" id="A0AAV0FLX4"/>
<proteinExistence type="predicted"/>
<evidence type="ECO:0000256" key="1">
    <source>
        <dbReference type="SAM" id="Phobius"/>
    </source>
</evidence>
<keyword evidence="1" id="KW-0812">Transmembrane</keyword>